<evidence type="ECO:0000313" key="3">
    <source>
        <dbReference type="EMBL" id="NIZ61442.1"/>
    </source>
</evidence>
<feature type="region of interest" description="Disordered" evidence="1">
    <location>
        <begin position="59"/>
        <end position="81"/>
    </location>
</feature>
<comment type="caution">
    <text evidence="3">The sequence shown here is derived from an EMBL/GenBank/DDBJ whole genome shotgun (WGS) entry which is preliminary data.</text>
</comment>
<dbReference type="Proteomes" id="UP001429564">
    <property type="component" value="Unassembled WGS sequence"/>
</dbReference>
<keyword evidence="2" id="KW-0812">Transmembrane</keyword>
<feature type="transmembrane region" description="Helical" evidence="2">
    <location>
        <begin position="12"/>
        <end position="29"/>
    </location>
</feature>
<name>A0ABX0W7A1_9RHOB</name>
<keyword evidence="2" id="KW-1133">Transmembrane helix</keyword>
<accession>A0ABX0W7A1</accession>
<dbReference type="RefSeq" id="WP_206188424.1">
    <property type="nucleotide sequence ID" value="NZ_QHLQ01000009.1"/>
</dbReference>
<gene>
    <name evidence="3" type="ORF">DL239_10685</name>
</gene>
<evidence type="ECO:0000256" key="1">
    <source>
        <dbReference type="SAM" id="MobiDB-lite"/>
    </source>
</evidence>
<evidence type="ECO:0000313" key="4">
    <source>
        <dbReference type="Proteomes" id="UP001429564"/>
    </source>
</evidence>
<feature type="compositionally biased region" description="Acidic residues" evidence="1">
    <location>
        <begin position="71"/>
        <end position="81"/>
    </location>
</feature>
<organism evidence="3 4">
    <name type="scientific">Parasedimentitalea denitrificans</name>
    <dbReference type="NCBI Taxonomy" id="2211118"/>
    <lineage>
        <taxon>Bacteria</taxon>
        <taxon>Pseudomonadati</taxon>
        <taxon>Pseudomonadota</taxon>
        <taxon>Alphaproteobacteria</taxon>
        <taxon>Rhodobacterales</taxon>
        <taxon>Paracoccaceae</taxon>
        <taxon>Parasedimentitalea</taxon>
    </lineage>
</organism>
<sequence>MLSYSSDTGWVFDPLQCGLVIAIIAFSVYRNQVRRKSLHKRDDGLYVWVEWYGGERCSATDPSVPGGLWDSEADDGGDGGD</sequence>
<keyword evidence="2" id="KW-0472">Membrane</keyword>
<protein>
    <submittedName>
        <fullName evidence="3">Uncharacterized protein</fullName>
    </submittedName>
</protein>
<reference evidence="3 4" key="1">
    <citation type="submission" date="2018-05" db="EMBL/GenBank/DDBJ databases">
        <authorList>
            <person name="Zhang Y.-J."/>
        </authorList>
    </citation>
    <scope>NUCLEOTIDE SEQUENCE [LARGE SCALE GENOMIC DNA]</scope>
    <source>
        <strain evidence="3 4">CY04</strain>
    </source>
</reference>
<dbReference type="EMBL" id="QHLQ01000009">
    <property type="protein sequence ID" value="NIZ61442.1"/>
    <property type="molecule type" value="Genomic_DNA"/>
</dbReference>
<keyword evidence="4" id="KW-1185">Reference proteome</keyword>
<proteinExistence type="predicted"/>
<evidence type="ECO:0000256" key="2">
    <source>
        <dbReference type="SAM" id="Phobius"/>
    </source>
</evidence>